<dbReference type="InParanoid" id="E3MAL6"/>
<keyword evidence="1" id="KW-0732">Signal</keyword>
<dbReference type="PRINTS" id="PR00837">
    <property type="entry name" value="V5TPXLIKE"/>
</dbReference>
<dbReference type="SMART" id="SM00198">
    <property type="entry name" value="SCP"/>
    <property type="match status" value="2"/>
</dbReference>
<dbReference type="PANTHER" id="PTHR10334">
    <property type="entry name" value="CYSTEINE-RICH SECRETORY PROTEIN-RELATED"/>
    <property type="match status" value="1"/>
</dbReference>
<protein>
    <submittedName>
        <fullName evidence="3">CRE-VAP-1 protein</fullName>
    </submittedName>
</protein>
<evidence type="ECO:0000256" key="1">
    <source>
        <dbReference type="SAM" id="SignalP"/>
    </source>
</evidence>
<dbReference type="InterPro" id="IPR014044">
    <property type="entry name" value="CAP_dom"/>
</dbReference>
<keyword evidence="4" id="KW-1185">Reference proteome</keyword>
<dbReference type="EMBL" id="DS268432">
    <property type="protein sequence ID" value="EFO97352.1"/>
    <property type="molecule type" value="Genomic_DNA"/>
</dbReference>
<dbReference type="SUPFAM" id="SSF55797">
    <property type="entry name" value="PR-1-like"/>
    <property type="match status" value="2"/>
</dbReference>
<proteinExistence type="predicted"/>
<evidence type="ECO:0000259" key="2">
    <source>
        <dbReference type="SMART" id="SM00198"/>
    </source>
</evidence>
<dbReference type="eggNOG" id="KOG3017">
    <property type="taxonomic scope" value="Eukaryota"/>
</dbReference>
<dbReference type="PRINTS" id="PR00838">
    <property type="entry name" value="V5ALLERGEN"/>
</dbReference>
<feature type="domain" description="SCP" evidence="2">
    <location>
        <begin position="260"/>
        <end position="418"/>
    </location>
</feature>
<feature type="chain" id="PRO_5003176455" evidence="1">
    <location>
        <begin position="30"/>
        <end position="450"/>
    </location>
</feature>
<dbReference type="OrthoDB" id="5849517at2759"/>
<evidence type="ECO:0000313" key="4">
    <source>
        <dbReference type="Proteomes" id="UP000008281"/>
    </source>
</evidence>
<dbReference type="Pfam" id="PF00188">
    <property type="entry name" value="CAP"/>
    <property type="match status" value="2"/>
</dbReference>
<dbReference type="FunFam" id="3.40.33.10:FF:000046">
    <property type="entry name" value="Venom allergen-like protein"/>
    <property type="match status" value="1"/>
</dbReference>
<feature type="signal peptide" evidence="1">
    <location>
        <begin position="1"/>
        <end position="29"/>
    </location>
</feature>
<accession>E3MAL6</accession>
<dbReference type="HOGENOM" id="CLU_645976_0_0_1"/>
<dbReference type="FunCoup" id="E3MAL6">
    <property type="interactions" value="7"/>
</dbReference>
<evidence type="ECO:0000313" key="3">
    <source>
        <dbReference type="EMBL" id="EFO97352.1"/>
    </source>
</evidence>
<feature type="domain" description="SCP" evidence="2">
    <location>
        <begin position="56"/>
        <end position="207"/>
    </location>
</feature>
<organism evidence="4">
    <name type="scientific">Caenorhabditis remanei</name>
    <name type="common">Caenorhabditis vulgaris</name>
    <dbReference type="NCBI Taxonomy" id="31234"/>
    <lineage>
        <taxon>Eukaryota</taxon>
        <taxon>Metazoa</taxon>
        <taxon>Ecdysozoa</taxon>
        <taxon>Nematoda</taxon>
        <taxon>Chromadorea</taxon>
        <taxon>Rhabditida</taxon>
        <taxon>Rhabditina</taxon>
        <taxon>Rhabditomorpha</taxon>
        <taxon>Rhabditoidea</taxon>
        <taxon>Rhabditidae</taxon>
        <taxon>Peloderinae</taxon>
        <taxon>Caenorhabditis</taxon>
    </lineage>
</organism>
<dbReference type="Proteomes" id="UP000008281">
    <property type="component" value="Unassembled WGS sequence"/>
</dbReference>
<dbReference type="AlphaFoldDB" id="E3MAL6"/>
<dbReference type="InterPro" id="IPR001283">
    <property type="entry name" value="CRISP-related"/>
</dbReference>
<dbReference type="Gene3D" id="3.40.33.10">
    <property type="entry name" value="CAP"/>
    <property type="match status" value="2"/>
</dbReference>
<dbReference type="InterPro" id="IPR002413">
    <property type="entry name" value="V5_allergen-like"/>
</dbReference>
<sequence>MVHCAIDHFSQMAFLAAVLVLACLSGTLAQSKFEMSDQNHQHFTAFGCANTKINDQARKMFWDGHNDARRSMAKGLEPNKCGLLSGGKNVYELRWDCDLEAKAQEWADGCPSSFQTFDPTWGQNYMTYTGSFPDPVSTAASAVSFWWSQVRAGGLTDPDNKYTNSALFNFANMANGKATAIGCAYAICGGNTLSVNCIYNKIGYMTNAIIFEKGTACAADSDCTTYADSTCKNGLCYQAPPVPVVETFTMCPGVTDQSDQARQKFLDTHNKLRSSLAKGLEPDGIAAGAFAPMAKQMTKMKYDCTIEANARTWAQGCVYEHSTPEQRPGLGENLYKISINNMPKLQTSEDSSLAWWSELKDFGVGSDNILTDAVWARNVGHYTQQAWETTTKLGCFVQNCPTFTYSVCQYGPAGNYKNQLIYTKGSPCTADADCPGAQTCSVAEALCVVP</sequence>
<gene>
    <name evidence="3" type="primary">Cre-vap-1</name>
    <name evidence="3" type="ORF">CRE_16815</name>
</gene>
<dbReference type="FunFam" id="3.40.33.10:FF:000050">
    <property type="entry name" value="Venom allergen-like protein"/>
    <property type="match status" value="1"/>
</dbReference>
<reference evidence="3" key="1">
    <citation type="submission" date="2007-07" db="EMBL/GenBank/DDBJ databases">
        <title>PCAP assembly of the Caenorhabditis remanei genome.</title>
        <authorList>
            <consortium name="The Caenorhabditis remanei Sequencing Consortium"/>
            <person name="Wilson R.K."/>
        </authorList>
    </citation>
    <scope>NUCLEOTIDE SEQUENCE [LARGE SCALE GENOMIC DNA]</scope>
    <source>
        <strain evidence="3">PB4641</strain>
    </source>
</reference>
<dbReference type="CDD" id="cd05380">
    <property type="entry name" value="CAP_euk"/>
    <property type="match status" value="2"/>
</dbReference>
<dbReference type="STRING" id="31234.E3MAL6"/>
<dbReference type="InterPro" id="IPR035940">
    <property type="entry name" value="CAP_sf"/>
</dbReference>
<name>E3MAL6_CAERE</name>
<dbReference type="OMA" id="NDARRSM"/>